<gene>
    <name evidence="2" type="ORF">AAFF_G00320870</name>
</gene>
<reference evidence="2" key="1">
    <citation type="journal article" date="2023" name="Science">
        <title>Genome structures resolve the early diversification of teleost fishes.</title>
        <authorList>
            <person name="Parey E."/>
            <person name="Louis A."/>
            <person name="Montfort J."/>
            <person name="Bouchez O."/>
            <person name="Roques C."/>
            <person name="Iampietro C."/>
            <person name="Lluch J."/>
            <person name="Castinel A."/>
            <person name="Donnadieu C."/>
            <person name="Desvignes T."/>
            <person name="Floi Bucao C."/>
            <person name="Jouanno E."/>
            <person name="Wen M."/>
            <person name="Mejri S."/>
            <person name="Dirks R."/>
            <person name="Jansen H."/>
            <person name="Henkel C."/>
            <person name="Chen W.J."/>
            <person name="Zahm M."/>
            <person name="Cabau C."/>
            <person name="Klopp C."/>
            <person name="Thompson A.W."/>
            <person name="Robinson-Rechavi M."/>
            <person name="Braasch I."/>
            <person name="Lecointre G."/>
            <person name="Bobe J."/>
            <person name="Postlethwait J.H."/>
            <person name="Berthelot C."/>
            <person name="Roest Crollius H."/>
            <person name="Guiguen Y."/>
        </authorList>
    </citation>
    <scope>NUCLEOTIDE SEQUENCE</scope>
    <source>
        <strain evidence="2">NC1722</strain>
    </source>
</reference>
<protein>
    <submittedName>
        <fullName evidence="2">Uncharacterized protein</fullName>
    </submittedName>
</protein>
<evidence type="ECO:0000313" key="3">
    <source>
        <dbReference type="Proteomes" id="UP001221898"/>
    </source>
</evidence>
<accession>A0AAD7R6V4</accession>
<name>A0AAD7R6V4_9TELE</name>
<comment type="caution">
    <text evidence="2">The sequence shown here is derived from an EMBL/GenBank/DDBJ whole genome shotgun (WGS) entry which is preliminary data.</text>
</comment>
<evidence type="ECO:0000313" key="2">
    <source>
        <dbReference type="EMBL" id="KAJ8367323.1"/>
    </source>
</evidence>
<sequence>MEEQVQITKEKKARLEQEAQLRRGEIAEARKEVMTLEQEGAGCWIRVLEEEMMGKQLALGDVKAFLGKIIGMEKMQLEVLEAANLQPDQMATPVVDGHPIDRWRIQIWDALRRTFPVQPNAALREGKAMTEEESPATYVAAQMRKWRNPQSQYCSGRPSVLECQPQ</sequence>
<dbReference type="EMBL" id="JAINUG010000487">
    <property type="protein sequence ID" value="KAJ8367323.1"/>
    <property type="molecule type" value="Genomic_DNA"/>
</dbReference>
<keyword evidence="1" id="KW-0175">Coiled coil</keyword>
<proteinExistence type="predicted"/>
<evidence type="ECO:0000256" key="1">
    <source>
        <dbReference type="SAM" id="Coils"/>
    </source>
</evidence>
<organism evidence="2 3">
    <name type="scientific">Aldrovandia affinis</name>
    <dbReference type="NCBI Taxonomy" id="143900"/>
    <lineage>
        <taxon>Eukaryota</taxon>
        <taxon>Metazoa</taxon>
        <taxon>Chordata</taxon>
        <taxon>Craniata</taxon>
        <taxon>Vertebrata</taxon>
        <taxon>Euteleostomi</taxon>
        <taxon>Actinopterygii</taxon>
        <taxon>Neopterygii</taxon>
        <taxon>Teleostei</taxon>
        <taxon>Notacanthiformes</taxon>
        <taxon>Halosauridae</taxon>
        <taxon>Aldrovandia</taxon>
    </lineage>
</organism>
<feature type="coiled-coil region" evidence="1">
    <location>
        <begin position="12"/>
        <end position="39"/>
    </location>
</feature>
<dbReference type="AlphaFoldDB" id="A0AAD7R6V4"/>
<keyword evidence="3" id="KW-1185">Reference proteome</keyword>
<dbReference type="Proteomes" id="UP001221898">
    <property type="component" value="Unassembled WGS sequence"/>
</dbReference>